<dbReference type="InterPro" id="IPR013830">
    <property type="entry name" value="SGNH_hydro"/>
</dbReference>
<dbReference type="Gene3D" id="3.40.50.1110">
    <property type="entry name" value="SGNH hydrolase"/>
    <property type="match status" value="1"/>
</dbReference>
<evidence type="ECO:0000313" key="3">
    <source>
        <dbReference type="EMBL" id="OYQ19662.1"/>
    </source>
</evidence>
<dbReference type="PROSITE" id="PS51257">
    <property type="entry name" value="PROKAR_LIPOPROTEIN"/>
    <property type="match status" value="1"/>
</dbReference>
<sequence length="479" mass="50460">MNWPRARLASLTLSLALAACAGGPSSQQAPAPRGADAAVSALPFRWHVPEARTPTTGAVAAPRPRLGPGPLAGFFTELAALERGTRKEPLLILQLGDSHTAGDRFSGRLRERFQGQFGAAGRGQLPPAVPFDYFRPQGVQVTASPGWIISKAGALKPEGLFGVSGFRARATKPGDRASLTSTEEAGFDTLLLTVLRQPLGGTLELEIDGQRLPPISTAAETGPQVARVQIPVPPGSRQAVLTARADGPTDLLAWGPQRQQPGIVLEAHGTVGATVKLVRRFDPATAAFELADRRPDLILLAFGTNEGFQDGWTAETYAAEAAGAVADLRRLAPGVDIAVIGPPDGNRLASSSGCSPAATRQCLVPGLPVPPPPVVKPGAKPPAKKPAAACRWVIPPNLSMVRQTLTGIAQKERLFFWDWSQVMGPCGANAWALQDPPLAGSDRVHYRPEGYARAADALYDQMMAEYAAWKLAVSGVAQQ</sequence>
<keyword evidence="1" id="KW-0732">Signal</keyword>
<dbReference type="RefSeq" id="WP_094408081.1">
    <property type="nucleotide sequence ID" value="NZ_BMJZ01000006.1"/>
</dbReference>
<dbReference type="Proteomes" id="UP000216361">
    <property type="component" value="Unassembled WGS sequence"/>
</dbReference>
<feature type="domain" description="SGNH hydrolase-type esterase" evidence="2">
    <location>
        <begin position="264"/>
        <end position="453"/>
    </location>
</feature>
<evidence type="ECO:0000256" key="1">
    <source>
        <dbReference type="SAM" id="SignalP"/>
    </source>
</evidence>
<accession>A0A255XRX0</accession>
<dbReference type="Gene3D" id="2.60.120.1360">
    <property type="match status" value="1"/>
</dbReference>
<reference evidence="3 4" key="1">
    <citation type="submission" date="2017-07" db="EMBL/GenBank/DDBJ databases">
        <title>Elstera cyanobacteriorum sp. nov., a novel bacterium isolated from cyanobacterial aggregates in a eutrophic lake.</title>
        <authorList>
            <person name="Cai H."/>
        </authorList>
    </citation>
    <scope>NUCLEOTIDE SEQUENCE [LARGE SCALE GENOMIC DNA]</scope>
    <source>
        <strain evidence="3 4">TH019</strain>
    </source>
</reference>
<dbReference type="InterPro" id="IPR036514">
    <property type="entry name" value="SGNH_hydro_sf"/>
</dbReference>
<gene>
    <name evidence="3" type="ORF">CHR90_05935</name>
</gene>
<dbReference type="AlphaFoldDB" id="A0A255XRX0"/>
<name>A0A255XRX0_9PROT</name>
<keyword evidence="4" id="KW-1185">Reference proteome</keyword>
<evidence type="ECO:0000313" key="4">
    <source>
        <dbReference type="Proteomes" id="UP000216361"/>
    </source>
</evidence>
<dbReference type="GO" id="GO:0016788">
    <property type="term" value="F:hydrolase activity, acting on ester bonds"/>
    <property type="evidence" value="ECO:0007669"/>
    <property type="project" value="UniProtKB-ARBA"/>
</dbReference>
<dbReference type="Pfam" id="PF13472">
    <property type="entry name" value="Lipase_GDSL_2"/>
    <property type="match status" value="1"/>
</dbReference>
<dbReference type="SUPFAM" id="SSF52266">
    <property type="entry name" value="SGNH hydrolase"/>
    <property type="match status" value="1"/>
</dbReference>
<comment type="caution">
    <text evidence="3">The sequence shown here is derived from an EMBL/GenBank/DDBJ whole genome shotgun (WGS) entry which is preliminary data.</text>
</comment>
<feature type="chain" id="PRO_5012151924" description="SGNH hydrolase-type esterase domain-containing protein" evidence="1">
    <location>
        <begin position="22"/>
        <end position="479"/>
    </location>
</feature>
<organism evidence="3 4">
    <name type="scientific">Elstera cyanobacteriorum</name>
    <dbReference type="NCBI Taxonomy" id="2022747"/>
    <lineage>
        <taxon>Bacteria</taxon>
        <taxon>Pseudomonadati</taxon>
        <taxon>Pseudomonadota</taxon>
        <taxon>Alphaproteobacteria</taxon>
        <taxon>Rhodospirillales</taxon>
        <taxon>Rhodospirillaceae</taxon>
        <taxon>Elstera</taxon>
    </lineage>
</organism>
<feature type="signal peptide" evidence="1">
    <location>
        <begin position="1"/>
        <end position="21"/>
    </location>
</feature>
<proteinExistence type="predicted"/>
<evidence type="ECO:0000259" key="2">
    <source>
        <dbReference type="Pfam" id="PF13472"/>
    </source>
</evidence>
<dbReference type="OrthoDB" id="7985403at2"/>
<dbReference type="EMBL" id="NOXS01000030">
    <property type="protein sequence ID" value="OYQ19662.1"/>
    <property type="molecule type" value="Genomic_DNA"/>
</dbReference>
<protein>
    <recommendedName>
        <fullName evidence="2">SGNH hydrolase-type esterase domain-containing protein</fullName>
    </recommendedName>
</protein>